<proteinExistence type="predicted"/>
<organism evidence="1 2">
    <name type="scientific">Rhizobium hainanense</name>
    <dbReference type="NCBI Taxonomy" id="52131"/>
    <lineage>
        <taxon>Bacteria</taxon>
        <taxon>Pseudomonadati</taxon>
        <taxon>Pseudomonadota</taxon>
        <taxon>Alphaproteobacteria</taxon>
        <taxon>Hyphomicrobiales</taxon>
        <taxon>Rhizobiaceae</taxon>
        <taxon>Rhizobium/Agrobacterium group</taxon>
        <taxon>Rhizobium</taxon>
    </lineage>
</organism>
<name>A0A1C3WG65_9HYPH</name>
<dbReference type="InterPro" id="IPR029044">
    <property type="entry name" value="Nucleotide-diphossugar_trans"/>
</dbReference>
<sequence length="289" mass="33298">MLAFTVKSAMEKARFPDRLRFGIVDQSFVSTESELSVASSKMAYLHVNPYHSRGVSWARALAMTLYLKEDYFLQIDSHSYFDRNWDVTLVDTLETISRSSGNAKTLVSTRPFAFNVRSDGNIEKKRFTACTLKLIPKSNIINLSSPVVLFACENSNEMFDIPGLQVSAAFIFTRGHFVEEIPYDPYMYFHGEEQNISIRAFTHGWDIWHPNRLPLYHLYKKRTIGEAPLHWDEDFDAKRSEKWQTMRIRANMRLKELLEGRTTGAYSTGSARTIEQYLHLGPFKMVAGP</sequence>
<reference evidence="2" key="1">
    <citation type="submission" date="2016-08" db="EMBL/GenBank/DDBJ databases">
        <authorList>
            <person name="Varghese N."/>
            <person name="Submissions Spin"/>
        </authorList>
    </citation>
    <scope>NUCLEOTIDE SEQUENCE [LARGE SCALE GENOMIC DNA]</scope>
    <source>
        <strain evidence="2">CCBAU 57015</strain>
    </source>
</reference>
<protein>
    <submittedName>
        <fullName evidence="1">Glycosyltransferase (GlcNAc)</fullName>
    </submittedName>
</protein>
<dbReference type="Gene3D" id="3.90.550.10">
    <property type="entry name" value="Spore Coat Polysaccharide Biosynthesis Protein SpsA, Chain A"/>
    <property type="match status" value="1"/>
</dbReference>
<dbReference type="Pfam" id="PF11397">
    <property type="entry name" value="GlcNAc"/>
    <property type="match status" value="1"/>
</dbReference>
<gene>
    <name evidence="1" type="ORF">GA0061100_11843</name>
</gene>
<dbReference type="STRING" id="52131.GA0061100_11843"/>
<dbReference type="AlphaFoldDB" id="A0A1C3WG65"/>
<evidence type="ECO:0000313" key="1">
    <source>
        <dbReference type="EMBL" id="SCB39013.1"/>
    </source>
</evidence>
<dbReference type="EMBL" id="FMAC01000018">
    <property type="protein sequence ID" value="SCB39013.1"/>
    <property type="molecule type" value="Genomic_DNA"/>
</dbReference>
<accession>A0A1C3WG65</accession>
<dbReference type="Proteomes" id="UP000186228">
    <property type="component" value="Unassembled WGS sequence"/>
</dbReference>
<evidence type="ECO:0000313" key="2">
    <source>
        <dbReference type="Proteomes" id="UP000186228"/>
    </source>
</evidence>
<keyword evidence="1" id="KW-0808">Transferase</keyword>
<dbReference type="InterPro" id="IPR021067">
    <property type="entry name" value="Glycosyltransferase"/>
</dbReference>
<keyword evidence="2" id="KW-1185">Reference proteome</keyword>
<dbReference type="GO" id="GO:0016740">
    <property type="term" value="F:transferase activity"/>
    <property type="evidence" value="ECO:0007669"/>
    <property type="project" value="UniProtKB-KW"/>
</dbReference>
<dbReference type="PANTHER" id="PTHR34496:SF10">
    <property type="entry name" value="GLCNAC TRANSFERASE"/>
    <property type="match status" value="1"/>
</dbReference>
<dbReference type="PANTHER" id="PTHR34496">
    <property type="entry name" value="GLCNAC TRANSFERASE-RELATED"/>
    <property type="match status" value="1"/>
</dbReference>
<dbReference type="SUPFAM" id="SSF53448">
    <property type="entry name" value="Nucleotide-diphospho-sugar transferases"/>
    <property type="match status" value="1"/>
</dbReference>